<comment type="caution">
    <text evidence="3">The sequence shown here is derived from an EMBL/GenBank/DDBJ whole genome shotgun (WGS) entry which is preliminary data.</text>
</comment>
<proteinExistence type="predicted"/>
<dbReference type="AlphaFoldDB" id="A0A2W5K1K0"/>
<dbReference type="EMBL" id="QFOZ01000008">
    <property type="protein sequence ID" value="PZP88666.1"/>
    <property type="molecule type" value="Genomic_DNA"/>
</dbReference>
<organism evidence="3 4">
    <name type="scientific">Lawsonella clevelandensis</name>
    <dbReference type="NCBI Taxonomy" id="1528099"/>
    <lineage>
        <taxon>Bacteria</taxon>
        <taxon>Bacillati</taxon>
        <taxon>Actinomycetota</taxon>
        <taxon>Actinomycetes</taxon>
        <taxon>Mycobacteriales</taxon>
        <taxon>Lawsonellaceae</taxon>
        <taxon>Lawsonella</taxon>
    </lineage>
</organism>
<feature type="transmembrane region" description="Helical" evidence="1">
    <location>
        <begin position="72"/>
        <end position="97"/>
    </location>
</feature>
<name>A0A2W5K1K0_9ACTN</name>
<evidence type="ECO:0000256" key="1">
    <source>
        <dbReference type="SAM" id="Phobius"/>
    </source>
</evidence>
<keyword evidence="1" id="KW-0472">Membrane</keyword>
<evidence type="ECO:0000313" key="4">
    <source>
        <dbReference type="Proteomes" id="UP000248606"/>
    </source>
</evidence>
<evidence type="ECO:0000313" key="3">
    <source>
        <dbReference type="EMBL" id="PZP88666.1"/>
    </source>
</evidence>
<sequence length="188" mass="20151">MTQPIDHDLTKQPRPPKARPGSAGFVWFLTVLFLVVAGIAIHDAIVAKGHIGGPSWLGTVSSAIGDMHYGTWVLPAGIILVLVGVITLIGACMPAAVRYFPIHSSAAVWMRPTDVCRLCTHTAQEVYGVTRASTVASNKKVTVSIYTAGPTPDDVVERVRQAVNAQLEYVNHPLELTIRPVKKGGQHA</sequence>
<keyword evidence="1" id="KW-0812">Transmembrane</keyword>
<feature type="transmembrane region" description="Helical" evidence="1">
    <location>
        <begin position="21"/>
        <end position="41"/>
    </location>
</feature>
<protein>
    <recommendedName>
        <fullName evidence="2">DUF6286 domain-containing protein</fullName>
    </recommendedName>
</protein>
<dbReference type="Pfam" id="PF19803">
    <property type="entry name" value="DUF6286"/>
    <property type="match status" value="1"/>
</dbReference>
<dbReference type="InterPro" id="IPR046253">
    <property type="entry name" value="DUF6286"/>
</dbReference>
<evidence type="ECO:0000259" key="2">
    <source>
        <dbReference type="Pfam" id="PF19803"/>
    </source>
</evidence>
<reference evidence="3 4" key="1">
    <citation type="submission" date="2017-08" db="EMBL/GenBank/DDBJ databases">
        <title>Infants hospitalized years apart are colonized by the same room-sourced microbial strains.</title>
        <authorList>
            <person name="Brooks B."/>
            <person name="Olm M.R."/>
            <person name="Firek B.A."/>
            <person name="Baker R."/>
            <person name="Thomas B.C."/>
            <person name="Morowitz M.J."/>
            <person name="Banfield J.F."/>
        </authorList>
    </citation>
    <scope>NUCLEOTIDE SEQUENCE [LARGE SCALE GENOMIC DNA]</scope>
    <source>
        <strain evidence="3">S2_006_000_R1_57</strain>
    </source>
</reference>
<keyword evidence="1" id="KW-1133">Transmembrane helix</keyword>
<feature type="domain" description="DUF6286" evidence="2">
    <location>
        <begin position="82"/>
        <end position="170"/>
    </location>
</feature>
<accession>A0A2W5K1K0</accession>
<gene>
    <name evidence="3" type="ORF">DI579_05455</name>
</gene>
<dbReference type="Proteomes" id="UP000248606">
    <property type="component" value="Unassembled WGS sequence"/>
</dbReference>